<reference evidence="2 3" key="1">
    <citation type="submission" date="2019-02" db="EMBL/GenBank/DDBJ databases">
        <title>Genome sequencing of Clostridium botulinum clinical isolates.</title>
        <authorList>
            <person name="Brunt J."/>
            <person name="Van Vliet A.H.M."/>
            <person name="Stringer S.C."/>
            <person name="Grant K.A."/>
            <person name="Carter A.C."/>
            <person name="Peck M.W."/>
        </authorList>
    </citation>
    <scope>NUCLEOTIDE SEQUENCE [LARGE SCALE GENOMIC DNA]</scope>
    <source>
        <strain evidence="2 3">R1125/03</strain>
    </source>
</reference>
<dbReference type="Proteomes" id="UP000473089">
    <property type="component" value="Unassembled WGS sequence"/>
</dbReference>
<evidence type="ECO:0000256" key="1">
    <source>
        <dbReference type="SAM" id="Phobius"/>
    </source>
</evidence>
<proteinExistence type="predicted"/>
<gene>
    <name evidence="2" type="ORF">EXM42_18200</name>
</gene>
<protein>
    <submittedName>
        <fullName evidence="2">Uncharacterized protein</fullName>
    </submittedName>
</protein>
<keyword evidence="1" id="KW-1133">Transmembrane helix</keyword>
<comment type="caution">
    <text evidence="2">The sequence shown here is derived from an EMBL/GenBank/DDBJ whole genome shotgun (WGS) entry which is preliminary data.</text>
</comment>
<dbReference type="EMBL" id="SGJP01000069">
    <property type="protein sequence ID" value="NFA62244.1"/>
    <property type="molecule type" value="Genomic_DNA"/>
</dbReference>
<feature type="transmembrane region" description="Helical" evidence="1">
    <location>
        <begin position="32"/>
        <end position="56"/>
    </location>
</feature>
<accession>A0A6M0T470</accession>
<sequence>MEEQMKEVLQRIDYLEKLINTIQNNINSNMQLFVAMLALVVALVSGAIFLLVKYLVNKRVDTELIKMIDKNPPTLYYQGILNKIYSVCDDKHNWFSQGIISVDLNKFNIKSLEFPIQLDLFYVKDDSFKMANRMGEREDKKVKIKVDLKEYEGNLENNCIKINYKDFFPHKENNIFWTLKIPNPKYKTIL</sequence>
<evidence type="ECO:0000313" key="2">
    <source>
        <dbReference type="EMBL" id="NFA62244.1"/>
    </source>
</evidence>
<evidence type="ECO:0000313" key="3">
    <source>
        <dbReference type="Proteomes" id="UP000473089"/>
    </source>
</evidence>
<keyword evidence="1" id="KW-0812">Transmembrane</keyword>
<name>A0A6M0T470_CLOBO</name>
<keyword evidence="1" id="KW-0472">Membrane</keyword>
<dbReference type="AlphaFoldDB" id="A0A6M0T470"/>
<organism evidence="2 3">
    <name type="scientific">Clostridium botulinum</name>
    <dbReference type="NCBI Taxonomy" id="1491"/>
    <lineage>
        <taxon>Bacteria</taxon>
        <taxon>Bacillati</taxon>
        <taxon>Bacillota</taxon>
        <taxon>Clostridia</taxon>
        <taxon>Eubacteriales</taxon>
        <taxon>Clostridiaceae</taxon>
        <taxon>Clostridium</taxon>
    </lineage>
</organism>